<keyword evidence="5" id="KW-1185">Reference proteome</keyword>
<reference evidence="4 5" key="1">
    <citation type="journal article" date="2012" name="New Phytol.">
        <title>Insight into trade-off between wood decay and parasitism from the genome of a fungal forest pathogen.</title>
        <authorList>
            <person name="Olson A."/>
            <person name="Aerts A."/>
            <person name="Asiegbu F."/>
            <person name="Belbahri L."/>
            <person name="Bouzid O."/>
            <person name="Broberg A."/>
            <person name="Canback B."/>
            <person name="Coutinho P.M."/>
            <person name="Cullen D."/>
            <person name="Dalman K."/>
            <person name="Deflorio G."/>
            <person name="van Diepen L.T."/>
            <person name="Dunand C."/>
            <person name="Duplessis S."/>
            <person name="Durling M."/>
            <person name="Gonthier P."/>
            <person name="Grimwood J."/>
            <person name="Fossdal C.G."/>
            <person name="Hansson D."/>
            <person name="Henrissat B."/>
            <person name="Hietala A."/>
            <person name="Himmelstrand K."/>
            <person name="Hoffmeister D."/>
            <person name="Hogberg N."/>
            <person name="James T.Y."/>
            <person name="Karlsson M."/>
            <person name="Kohler A."/>
            <person name="Kues U."/>
            <person name="Lee Y.H."/>
            <person name="Lin Y.C."/>
            <person name="Lind M."/>
            <person name="Lindquist E."/>
            <person name="Lombard V."/>
            <person name="Lucas S."/>
            <person name="Lunden K."/>
            <person name="Morin E."/>
            <person name="Murat C."/>
            <person name="Park J."/>
            <person name="Raffaello T."/>
            <person name="Rouze P."/>
            <person name="Salamov A."/>
            <person name="Schmutz J."/>
            <person name="Solheim H."/>
            <person name="Stahlberg J."/>
            <person name="Velez H."/>
            <person name="de Vries R.P."/>
            <person name="Wiebenga A."/>
            <person name="Woodward S."/>
            <person name="Yakovlev I."/>
            <person name="Garbelotto M."/>
            <person name="Martin F."/>
            <person name="Grigoriev I.V."/>
            <person name="Stenlid J."/>
        </authorList>
    </citation>
    <scope>NUCLEOTIDE SEQUENCE [LARGE SCALE GENOMIC DNA]</scope>
    <source>
        <strain evidence="4 5">TC 32-1</strain>
    </source>
</reference>
<name>W4K0X6_HETIT</name>
<proteinExistence type="predicted"/>
<feature type="domain" description="C2H2-type" evidence="3">
    <location>
        <begin position="269"/>
        <end position="294"/>
    </location>
</feature>
<dbReference type="OrthoDB" id="40579at2759"/>
<dbReference type="GO" id="GO:0008270">
    <property type="term" value="F:zinc ion binding"/>
    <property type="evidence" value="ECO:0007669"/>
    <property type="project" value="UniProtKB-KW"/>
</dbReference>
<feature type="compositionally biased region" description="Polar residues" evidence="2">
    <location>
        <begin position="201"/>
        <end position="210"/>
    </location>
</feature>
<sequence>MEYTYPPTYNTQGWEESLSLMSQGRFASTDVDAGNLSASYPFLAAEYPAQQTMARRLDDFYRPPEPAWTLSLPHLGYMVAGASHVGGGDIYVSQQMPPAGGSYRQAAPIACEPTDGESFPVQQGPAPAYCGPSHAVQPQSSDIQLMGQHIASSGVRQHHLKREATFPVPSSQASMGGEVAARTTISARRWRPILPRPAGTVPTQAGSFEGNTLDHATMTPRKSLRRKTPANRISPKAVKALGKGKSRARTATPVPRTGRKETPYLGAKHRCDTCRKAFGRKYERARHMKWGAAHRVGSIACDQYNKTFSRPDSLRNHQRAAHD</sequence>
<dbReference type="HOGENOM" id="CLU_066263_0_0_1"/>
<dbReference type="RefSeq" id="XP_009548068.1">
    <property type="nucleotide sequence ID" value="XM_009549773.1"/>
</dbReference>
<organism evidence="4 5">
    <name type="scientific">Heterobasidion irregulare (strain TC 32-1)</name>
    <dbReference type="NCBI Taxonomy" id="747525"/>
    <lineage>
        <taxon>Eukaryota</taxon>
        <taxon>Fungi</taxon>
        <taxon>Dikarya</taxon>
        <taxon>Basidiomycota</taxon>
        <taxon>Agaricomycotina</taxon>
        <taxon>Agaricomycetes</taxon>
        <taxon>Russulales</taxon>
        <taxon>Bondarzewiaceae</taxon>
        <taxon>Heterobasidion</taxon>
        <taxon>Heterobasidion annosum species complex</taxon>
    </lineage>
</organism>
<dbReference type="AlphaFoldDB" id="W4K0X6"/>
<keyword evidence="1" id="KW-0479">Metal-binding</keyword>
<dbReference type="SUPFAM" id="SSF57667">
    <property type="entry name" value="beta-beta-alpha zinc fingers"/>
    <property type="match status" value="1"/>
</dbReference>
<accession>W4K0X6</accession>
<feature type="region of interest" description="Disordered" evidence="2">
    <location>
        <begin position="194"/>
        <end position="263"/>
    </location>
</feature>
<dbReference type="Proteomes" id="UP000030671">
    <property type="component" value="Unassembled WGS sequence"/>
</dbReference>
<dbReference type="GeneID" id="20670922"/>
<dbReference type="KEGG" id="hir:HETIRDRAFT_322937"/>
<dbReference type="SMART" id="SM00355">
    <property type="entry name" value="ZnF_C2H2"/>
    <property type="match status" value="2"/>
</dbReference>
<feature type="domain" description="C2H2-type" evidence="3">
    <location>
        <begin position="299"/>
        <end position="323"/>
    </location>
</feature>
<dbReference type="PROSITE" id="PS50157">
    <property type="entry name" value="ZINC_FINGER_C2H2_2"/>
    <property type="match status" value="2"/>
</dbReference>
<gene>
    <name evidence="4" type="ORF">HETIRDRAFT_322937</name>
</gene>
<evidence type="ECO:0000256" key="2">
    <source>
        <dbReference type="SAM" id="MobiDB-lite"/>
    </source>
</evidence>
<keyword evidence="1" id="KW-0863">Zinc-finger</keyword>
<evidence type="ECO:0000313" key="5">
    <source>
        <dbReference type="Proteomes" id="UP000030671"/>
    </source>
</evidence>
<dbReference type="InterPro" id="IPR013087">
    <property type="entry name" value="Znf_C2H2_type"/>
</dbReference>
<dbReference type="EMBL" id="KI925460">
    <property type="protein sequence ID" value="ETW79483.1"/>
    <property type="molecule type" value="Genomic_DNA"/>
</dbReference>
<protein>
    <recommendedName>
        <fullName evidence="3">C2H2-type domain-containing protein</fullName>
    </recommendedName>
</protein>
<evidence type="ECO:0000313" key="4">
    <source>
        <dbReference type="EMBL" id="ETW79483.1"/>
    </source>
</evidence>
<keyword evidence="1" id="KW-0862">Zinc</keyword>
<dbReference type="InParanoid" id="W4K0X6"/>
<evidence type="ECO:0000256" key="1">
    <source>
        <dbReference type="PROSITE-ProRule" id="PRU00042"/>
    </source>
</evidence>
<evidence type="ECO:0000259" key="3">
    <source>
        <dbReference type="PROSITE" id="PS50157"/>
    </source>
</evidence>
<dbReference type="InterPro" id="IPR036236">
    <property type="entry name" value="Znf_C2H2_sf"/>
</dbReference>
<dbReference type="Gene3D" id="3.30.160.60">
    <property type="entry name" value="Classic Zinc Finger"/>
    <property type="match status" value="1"/>
</dbReference>